<proteinExistence type="inferred from homology"/>
<dbReference type="Gene3D" id="2.60.120.590">
    <property type="entry name" value="Alpha-ketoglutarate-dependent dioxygenase AlkB-like"/>
    <property type="match status" value="1"/>
</dbReference>
<dbReference type="InterPro" id="IPR027450">
    <property type="entry name" value="AlkB-like"/>
</dbReference>
<keyword evidence="2 6" id="KW-0479">Metal-binding</keyword>
<keyword evidence="3" id="KW-0223">Dioxygenase</keyword>
<comment type="similarity">
    <text evidence="1">Belongs to the alkB family.</text>
</comment>
<feature type="compositionally biased region" description="Polar residues" evidence="7">
    <location>
        <begin position="7"/>
        <end position="17"/>
    </location>
</feature>
<feature type="region of interest" description="Disordered" evidence="7">
    <location>
        <begin position="1"/>
        <end position="27"/>
    </location>
</feature>
<feature type="binding site" evidence="6">
    <location>
        <position position="340"/>
    </location>
    <ligand>
        <name>Fe cation</name>
        <dbReference type="ChEBI" id="CHEBI:24875"/>
        <note>catalytic</note>
    </ligand>
</feature>
<dbReference type="InterPro" id="IPR004574">
    <property type="entry name" value="Alkb"/>
</dbReference>
<evidence type="ECO:0000256" key="6">
    <source>
        <dbReference type="PIRSR" id="PIRSR604574-2"/>
    </source>
</evidence>
<keyword evidence="4" id="KW-0560">Oxidoreductase</keyword>
<dbReference type="GO" id="GO:0035513">
    <property type="term" value="P:oxidative RNA demethylation"/>
    <property type="evidence" value="ECO:0007669"/>
    <property type="project" value="TreeGrafter"/>
</dbReference>
<dbReference type="EMBL" id="CP093347">
    <property type="protein sequence ID" value="WOH01964.1"/>
    <property type="molecule type" value="Genomic_DNA"/>
</dbReference>
<gene>
    <name evidence="9" type="ORF">DCAR_0521351</name>
</gene>
<sequence length="372" mass="41715">MLCKMLQDSSSLSNNSYVDFETTDDKETSSMLIFKSKRRTRVDLKTQAEKKSSSKSVSLSISDLEKHPTRPKRLQDEDPEPKKHVRRYVPPASSNPKFTSAKQSTGHAEKQTVISPFDICTCYSRKPLMGETIIPARNIGNHINTVTREILQPGMVLLTNYISLPEQVNIISRCRELGLGPGGFHQPGYQDGAKLRLQTMCLGKRWDPETKYEEHALGNVPKTLGIPDEFVLLVKKALTDAQLLIKKNEKLRDVEEMLPGMSPDVCIVNFYTTNGKLGLHQDRDESKDSLRKGLPVVSFSVGDSAEFLYGDERDISKAESILLKSGDVLIFGGKSRHIYHGVTSINPNTAPRALLKETNLRPGRLNLTFRQF</sequence>
<evidence type="ECO:0000256" key="3">
    <source>
        <dbReference type="ARBA" id="ARBA00022964"/>
    </source>
</evidence>
<feature type="domain" description="Fe2OG dioxygenase" evidence="8">
    <location>
        <begin position="262"/>
        <end position="372"/>
    </location>
</feature>
<dbReference type="InterPro" id="IPR037151">
    <property type="entry name" value="AlkB-like_sf"/>
</dbReference>
<evidence type="ECO:0000256" key="2">
    <source>
        <dbReference type="ARBA" id="ARBA00022723"/>
    </source>
</evidence>
<evidence type="ECO:0000259" key="8">
    <source>
        <dbReference type="PROSITE" id="PS51471"/>
    </source>
</evidence>
<evidence type="ECO:0000256" key="4">
    <source>
        <dbReference type="ARBA" id="ARBA00023002"/>
    </source>
</evidence>
<feature type="compositionally biased region" description="Basic and acidic residues" evidence="7">
    <location>
        <begin position="63"/>
        <end position="82"/>
    </location>
</feature>
<evidence type="ECO:0000313" key="10">
    <source>
        <dbReference type="Proteomes" id="UP000077755"/>
    </source>
</evidence>
<dbReference type="PROSITE" id="PS51471">
    <property type="entry name" value="FE2OG_OXY"/>
    <property type="match status" value="1"/>
</dbReference>
<feature type="binding site" evidence="6">
    <location>
        <position position="280"/>
    </location>
    <ligand>
        <name>Fe cation</name>
        <dbReference type="ChEBI" id="CHEBI:24875"/>
        <note>catalytic</note>
    </ligand>
</feature>
<evidence type="ECO:0000256" key="7">
    <source>
        <dbReference type="SAM" id="MobiDB-lite"/>
    </source>
</evidence>
<feature type="binding site" evidence="6">
    <location>
        <position position="282"/>
    </location>
    <ligand>
        <name>Fe cation</name>
        <dbReference type="ChEBI" id="CHEBI:24875"/>
        <note>catalytic</note>
    </ligand>
</feature>
<dbReference type="GO" id="GO:0005737">
    <property type="term" value="C:cytoplasm"/>
    <property type="evidence" value="ECO:0007669"/>
    <property type="project" value="TreeGrafter"/>
</dbReference>
<organism evidence="9 10">
    <name type="scientific">Daucus carota subsp. sativus</name>
    <name type="common">Carrot</name>
    <dbReference type="NCBI Taxonomy" id="79200"/>
    <lineage>
        <taxon>Eukaryota</taxon>
        <taxon>Viridiplantae</taxon>
        <taxon>Streptophyta</taxon>
        <taxon>Embryophyta</taxon>
        <taxon>Tracheophyta</taxon>
        <taxon>Spermatophyta</taxon>
        <taxon>Magnoliopsida</taxon>
        <taxon>eudicotyledons</taxon>
        <taxon>Gunneridae</taxon>
        <taxon>Pentapetalae</taxon>
        <taxon>asterids</taxon>
        <taxon>campanulids</taxon>
        <taxon>Apiales</taxon>
        <taxon>Apiaceae</taxon>
        <taxon>Apioideae</taxon>
        <taxon>Scandiceae</taxon>
        <taxon>Daucinae</taxon>
        <taxon>Daucus</taxon>
        <taxon>Daucus sect. Daucus</taxon>
    </lineage>
</organism>
<feature type="compositionally biased region" description="Basic and acidic residues" evidence="7">
    <location>
        <begin position="41"/>
        <end position="52"/>
    </location>
</feature>
<comment type="cofactor">
    <cofactor evidence="6">
        <name>Fe(2+)</name>
        <dbReference type="ChEBI" id="CHEBI:29033"/>
    </cofactor>
    <text evidence="6">Binds 1 Fe(2+) ion per subunit.</text>
</comment>
<dbReference type="GO" id="GO:0035516">
    <property type="term" value="F:broad specificity oxidative DNA demethylase activity"/>
    <property type="evidence" value="ECO:0007669"/>
    <property type="project" value="TreeGrafter"/>
</dbReference>
<dbReference type="GO" id="GO:0035515">
    <property type="term" value="F:oxidative RNA demethylase activity"/>
    <property type="evidence" value="ECO:0007669"/>
    <property type="project" value="TreeGrafter"/>
</dbReference>
<evidence type="ECO:0000256" key="1">
    <source>
        <dbReference type="ARBA" id="ARBA00007879"/>
    </source>
</evidence>
<dbReference type="Pfam" id="PF13532">
    <property type="entry name" value="2OG-FeII_Oxy_2"/>
    <property type="match status" value="1"/>
</dbReference>
<accession>A0AAF0X7N4</accession>
<dbReference type="AlphaFoldDB" id="A0AAF0X7N4"/>
<dbReference type="Proteomes" id="UP000077755">
    <property type="component" value="Chromosome 5"/>
</dbReference>
<dbReference type="SUPFAM" id="SSF51197">
    <property type="entry name" value="Clavaminate synthase-like"/>
    <property type="match status" value="1"/>
</dbReference>
<reference evidence="9" key="1">
    <citation type="journal article" date="2016" name="Nat. Genet.">
        <title>A high-quality carrot genome assembly provides new insights into carotenoid accumulation and asterid genome evolution.</title>
        <authorList>
            <person name="Iorizzo M."/>
            <person name="Ellison S."/>
            <person name="Senalik D."/>
            <person name="Zeng P."/>
            <person name="Satapoomin P."/>
            <person name="Huang J."/>
            <person name="Bowman M."/>
            <person name="Iovene M."/>
            <person name="Sanseverino W."/>
            <person name="Cavagnaro P."/>
            <person name="Yildiz M."/>
            <person name="Macko-Podgorni A."/>
            <person name="Moranska E."/>
            <person name="Grzebelus E."/>
            <person name="Grzebelus D."/>
            <person name="Ashrafi H."/>
            <person name="Zheng Z."/>
            <person name="Cheng S."/>
            <person name="Spooner D."/>
            <person name="Van Deynze A."/>
            <person name="Simon P."/>
        </authorList>
    </citation>
    <scope>NUCLEOTIDE SEQUENCE</scope>
    <source>
        <tissue evidence="9">Leaf</tissue>
    </source>
</reference>
<protein>
    <recommendedName>
        <fullName evidence="8">Fe2OG dioxygenase domain-containing protein</fullName>
    </recommendedName>
</protein>
<dbReference type="PANTHER" id="PTHR16557">
    <property type="entry name" value="ALKYLATED DNA REPAIR PROTEIN ALKB-RELATED"/>
    <property type="match status" value="1"/>
</dbReference>
<dbReference type="GO" id="GO:0008198">
    <property type="term" value="F:ferrous iron binding"/>
    <property type="evidence" value="ECO:0007669"/>
    <property type="project" value="TreeGrafter"/>
</dbReference>
<name>A0AAF0X7N4_DAUCS</name>
<keyword evidence="5 6" id="KW-0408">Iron</keyword>
<keyword evidence="10" id="KW-1185">Reference proteome</keyword>
<evidence type="ECO:0000256" key="5">
    <source>
        <dbReference type="ARBA" id="ARBA00023004"/>
    </source>
</evidence>
<evidence type="ECO:0000313" key="9">
    <source>
        <dbReference type="EMBL" id="WOH01964.1"/>
    </source>
</evidence>
<feature type="region of interest" description="Disordered" evidence="7">
    <location>
        <begin position="41"/>
        <end position="109"/>
    </location>
</feature>
<feature type="compositionally biased region" description="Polar residues" evidence="7">
    <location>
        <begin position="92"/>
        <end position="106"/>
    </location>
</feature>
<dbReference type="InterPro" id="IPR005123">
    <property type="entry name" value="Oxoglu/Fe-dep_dioxygenase_dom"/>
</dbReference>
<dbReference type="PANTHER" id="PTHR16557:SF2">
    <property type="entry name" value="NUCLEIC ACID DIOXYGENASE ALKBH1"/>
    <property type="match status" value="1"/>
</dbReference>
<reference evidence="9" key="2">
    <citation type="submission" date="2022-03" db="EMBL/GenBank/DDBJ databases">
        <title>Draft title - Genomic analysis of global carrot germplasm unveils the trajectory of domestication and the origin of high carotenoid orange carrot.</title>
        <authorList>
            <person name="Iorizzo M."/>
            <person name="Ellison S."/>
            <person name="Senalik D."/>
            <person name="Macko-Podgorni A."/>
            <person name="Grzebelus D."/>
            <person name="Bostan H."/>
            <person name="Rolling W."/>
            <person name="Curaba J."/>
            <person name="Simon P."/>
        </authorList>
    </citation>
    <scope>NUCLEOTIDE SEQUENCE</scope>
    <source>
        <tissue evidence="9">Leaf</tissue>
    </source>
</reference>